<feature type="region of interest" description="Disordered" evidence="1">
    <location>
        <begin position="437"/>
        <end position="489"/>
    </location>
</feature>
<dbReference type="Pfam" id="PF13621">
    <property type="entry name" value="Cupin_8"/>
    <property type="match status" value="1"/>
</dbReference>
<dbReference type="Gene3D" id="2.60.120.650">
    <property type="entry name" value="Cupin"/>
    <property type="match status" value="1"/>
</dbReference>
<gene>
    <name evidence="3" type="ORF">SCF082_LOCUS26210</name>
</gene>
<dbReference type="Proteomes" id="UP001642464">
    <property type="component" value="Unassembled WGS sequence"/>
</dbReference>
<reference evidence="3 4" key="1">
    <citation type="submission" date="2024-02" db="EMBL/GenBank/DDBJ databases">
        <authorList>
            <person name="Chen Y."/>
            <person name="Shah S."/>
            <person name="Dougan E. K."/>
            <person name="Thang M."/>
            <person name="Chan C."/>
        </authorList>
    </citation>
    <scope>NUCLEOTIDE SEQUENCE [LARGE SCALE GENOMIC DNA]</scope>
</reference>
<feature type="domain" description="JmjC" evidence="2">
    <location>
        <begin position="175"/>
        <end position="423"/>
    </location>
</feature>
<sequence length="489" mass="53891">MAKTSRRSGARAARKRAVKASKPKAGKALRRGYKGFCPLRTQQGAISGGGGCVETKHWRDLDPESFFEYVKARKPLVINTDGVLNGALGVLFGLKGEHARWALPGEQGMKAMQQSTAASCEVLVERKHAKSSFFGQSDDTAREKTTFGQFCSELEMGNELSYLTTQALEDGNGCPQSLAAEHVLQLMRGCETLRPKLIGNLIPVQYNLWFGRSSAGSSSGLHHDFHDNIYVLLRGRKEFRLFSPRCLDILAPVGVENKTAKLHSNGLISYVPGLRSDGAPAVAVREWQKRQGSKCGQHDPSDSGQSDEEELEHMLNEALRGRAPDEWSEDAPETGKERNCTNAELPDSFCRVTTTSNGELSIPSLLKGRYITAALSPGDLLFLPASWFHEVISYGGDVGGHLALNLWMAPSGSPHSTLRMPYDDSFWEAFFQRLSPHGYNKPRGARRRTKPKPKKPKSGVKKGSSKAVKFQVDSPQLGKGMERKDWKMM</sequence>
<dbReference type="InterPro" id="IPR003347">
    <property type="entry name" value="JmjC_dom"/>
</dbReference>
<organism evidence="3 4">
    <name type="scientific">Durusdinium trenchii</name>
    <dbReference type="NCBI Taxonomy" id="1381693"/>
    <lineage>
        <taxon>Eukaryota</taxon>
        <taxon>Sar</taxon>
        <taxon>Alveolata</taxon>
        <taxon>Dinophyceae</taxon>
        <taxon>Suessiales</taxon>
        <taxon>Symbiodiniaceae</taxon>
        <taxon>Durusdinium</taxon>
    </lineage>
</organism>
<evidence type="ECO:0000313" key="3">
    <source>
        <dbReference type="EMBL" id="CAK9046601.1"/>
    </source>
</evidence>
<name>A0ABP0M545_9DINO</name>
<feature type="region of interest" description="Disordered" evidence="1">
    <location>
        <begin position="288"/>
        <end position="339"/>
    </location>
</feature>
<protein>
    <submittedName>
        <fullName evidence="3">JmjC domain-containing protein 4 (Jumonji domain-containing protein 4) (Meiotically up-regulated gene 149 protein)</fullName>
    </submittedName>
</protein>
<keyword evidence="4" id="KW-1185">Reference proteome</keyword>
<dbReference type="PANTHER" id="PTHR12461:SF100">
    <property type="entry name" value="JMJC DOMAIN-CONTAINING PROTEIN 4"/>
    <property type="match status" value="1"/>
</dbReference>
<evidence type="ECO:0000256" key="1">
    <source>
        <dbReference type="SAM" id="MobiDB-lite"/>
    </source>
</evidence>
<feature type="region of interest" description="Disordered" evidence="1">
    <location>
        <begin position="1"/>
        <end position="24"/>
    </location>
</feature>
<feature type="compositionally biased region" description="Basic and acidic residues" evidence="1">
    <location>
        <begin position="480"/>
        <end position="489"/>
    </location>
</feature>
<feature type="compositionally biased region" description="Basic residues" evidence="1">
    <location>
        <begin position="443"/>
        <end position="464"/>
    </location>
</feature>
<feature type="compositionally biased region" description="Basic and acidic residues" evidence="1">
    <location>
        <begin position="312"/>
        <end position="325"/>
    </location>
</feature>
<proteinExistence type="predicted"/>
<comment type="caution">
    <text evidence="3">The sequence shown here is derived from an EMBL/GenBank/DDBJ whole genome shotgun (WGS) entry which is preliminary data.</text>
</comment>
<dbReference type="InterPro" id="IPR041667">
    <property type="entry name" value="Cupin_8"/>
</dbReference>
<dbReference type="PANTHER" id="PTHR12461">
    <property type="entry name" value="HYPOXIA-INDUCIBLE FACTOR 1 ALPHA INHIBITOR-RELATED"/>
    <property type="match status" value="1"/>
</dbReference>
<dbReference type="SMART" id="SM00558">
    <property type="entry name" value="JmjC"/>
    <property type="match status" value="1"/>
</dbReference>
<evidence type="ECO:0000313" key="4">
    <source>
        <dbReference type="Proteomes" id="UP001642464"/>
    </source>
</evidence>
<dbReference type="EMBL" id="CAXAMM010019868">
    <property type="protein sequence ID" value="CAK9046601.1"/>
    <property type="molecule type" value="Genomic_DNA"/>
</dbReference>
<accession>A0ABP0M545</accession>
<dbReference type="SUPFAM" id="SSF51197">
    <property type="entry name" value="Clavaminate synthase-like"/>
    <property type="match status" value="1"/>
</dbReference>
<dbReference type="PROSITE" id="PS51184">
    <property type="entry name" value="JMJC"/>
    <property type="match status" value="1"/>
</dbReference>
<evidence type="ECO:0000259" key="2">
    <source>
        <dbReference type="PROSITE" id="PS51184"/>
    </source>
</evidence>